<feature type="region of interest" description="Disordered" evidence="1">
    <location>
        <begin position="1"/>
        <end position="43"/>
    </location>
</feature>
<dbReference type="InterPro" id="IPR012349">
    <property type="entry name" value="Split_barrel_FMN-bd"/>
</dbReference>
<comment type="caution">
    <text evidence="2">The sequence shown here is derived from an EMBL/GenBank/DDBJ whole genome shotgun (WGS) entry which is preliminary data.</text>
</comment>
<dbReference type="OrthoDB" id="7062584at2"/>
<dbReference type="Pfam" id="PF12900">
    <property type="entry name" value="Pyridox_ox_2"/>
    <property type="match status" value="1"/>
</dbReference>
<dbReference type="Gene3D" id="2.30.110.10">
    <property type="entry name" value="Electron Transport, Fmn-binding Protein, Chain A"/>
    <property type="match status" value="1"/>
</dbReference>
<reference evidence="3" key="1">
    <citation type="submission" date="2019-09" db="EMBL/GenBank/DDBJ databases">
        <title>Mumia zhuanghuii sp. nov. isolated from the intestinal contents of plateau pika (Ochotona curzoniae) in the Qinghai-Tibet plateau of China.</title>
        <authorList>
            <person name="Tian Z."/>
        </authorList>
    </citation>
    <scope>NUCLEOTIDE SEQUENCE [LARGE SCALE GENOMIC DNA]</scope>
    <source>
        <strain evidence="3">JCM 30598</strain>
    </source>
</reference>
<accession>A0A5J5J5W2</accession>
<dbReference type="AlphaFoldDB" id="A0A5J5J5W2"/>
<feature type="compositionally biased region" description="Pro residues" evidence="1">
    <location>
        <begin position="206"/>
        <end position="215"/>
    </location>
</feature>
<organism evidence="2 3">
    <name type="scientific">Microbacterium rhizomatis</name>
    <dbReference type="NCBI Taxonomy" id="1631477"/>
    <lineage>
        <taxon>Bacteria</taxon>
        <taxon>Bacillati</taxon>
        <taxon>Actinomycetota</taxon>
        <taxon>Actinomycetes</taxon>
        <taxon>Micrococcales</taxon>
        <taxon>Microbacteriaceae</taxon>
        <taxon>Microbacterium</taxon>
    </lineage>
</organism>
<evidence type="ECO:0000313" key="2">
    <source>
        <dbReference type="EMBL" id="KAA9111411.1"/>
    </source>
</evidence>
<sequence>MNETPASPHSAVPTGRPIGASATDPNPYLAMSIPPPPSAAESGVEELTVDQCWQMLQSEDLGRVAIDNIDGTPDLFPVNYLVRDEKLYFRSAPGRKLRSIAQNPEVAFEVDGRVAGIRWSVVVRGTAERMNVDAEITEAGVLDLVSASPTRKFNFIRLTPGSVSGRRFRVPPRPRGSSAEAGAIASVSETGHRGVEPTGSRSTKPLPIPHISPRP</sequence>
<dbReference type="Proteomes" id="UP000325827">
    <property type="component" value="Unassembled WGS sequence"/>
</dbReference>
<dbReference type="InterPro" id="IPR024747">
    <property type="entry name" value="Pyridox_Oxase-rel"/>
</dbReference>
<dbReference type="RefSeq" id="WP_150448180.1">
    <property type="nucleotide sequence ID" value="NZ_VYSA01000001.1"/>
</dbReference>
<protein>
    <submittedName>
        <fullName evidence="2">Pyridoxamine 5'-phosphate oxidase family protein</fullName>
    </submittedName>
</protein>
<name>A0A5J5J5W2_9MICO</name>
<proteinExistence type="predicted"/>
<dbReference type="EMBL" id="VYSA01000001">
    <property type="protein sequence ID" value="KAA9111411.1"/>
    <property type="molecule type" value="Genomic_DNA"/>
</dbReference>
<gene>
    <name evidence="2" type="ORF">F6B43_07525</name>
</gene>
<evidence type="ECO:0000256" key="1">
    <source>
        <dbReference type="SAM" id="MobiDB-lite"/>
    </source>
</evidence>
<dbReference type="SUPFAM" id="SSF50475">
    <property type="entry name" value="FMN-binding split barrel"/>
    <property type="match status" value="1"/>
</dbReference>
<keyword evidence="3" id="KW-1185">Reference proteome</keyword>
<evidence type="ECO:0000313" key="3">
    <source>
        <dbReference type="Proteomes" id="UP000325827"/>
    </source>
</evidence>
<feature type="region of interest" description="Disordered" evidence="1">
    <location>
        <begin position="166"/>
        <end position="215"/>
    </location>
</feature>